<evidence type="ECO:0000313" key="2">
    <source>
        <dbReference type="EMBL" id="TWI85748.1"/>
    </source>
</evidence>
<dbReference type="AlphaFoldDB" id="A0A562SXK7"/>
<keyword evidence="1" id="KW-0732">Signal</keyword>
<feature type="chain" id="PRO_5022033248" description="Carboxypeptidase family protein" evidence="1">
    <location>
        <begin position="23"/>
        <end position="180"/>
    </location>
</feature>
<feature type="signal peptide" evidence="1">
    <location>
        <begin position="1"/>
        <end position="22"/>
    </location>
</feature>
<dbReference type="OrthoDB" id="6058208at2"/>
<comment type="caution">
    <text evidence="2">The sequence shown here is derived from an EMBL/GenBank/DDBJ whole genome shotgun (WGS) entry which is preliminary data.</text>
</comment>
<evidence type="ECO:0000256" key="1">
    <source>
        <dbReference type="SAM" id="SignalP"/>
    </source>
</evidence>
<name>A0A562SXK7_9BACT</name>
<keyword evidence="3" id="KW-1185">Reference proteome</keyword>
<organism evidence="2 3">
    <name type="scientific">Lacibacter cauensis</name>
    <dbReference type="NCBI Taxonomy" id="510947"/>
    <lineage>
        <taxon>Bacteria</taxon>
        <taxon>Pseudomonadati</taxon>
        <taxon>Bacteroidota</taxon>
        <taxon>Chitinophagia</taxon>
        <taxon>Chitinophagales</taxon>
        <taxon>Chitinophagaceae</taxon>
        <taxon>Lacibacter</taxon>
    </lineage>
</organism>
<reference evidence="2 3" key="1">
    <citation type="journal article" date="2015" name="Stand. Genomic Sci.">
        <title>Genomic Encyclopedia of Bacterial and Archaeal Type Strains, Phase III: the genomes of soil and plant-associated and newly described type strains.</title>
        <authorList>
            <person name="Whitman W.B."/>
            <person name="Woyke T."/>
            <person name="Klenk H.P."/>
            <person name="Zhou Y."/>
            <person name="Lilburn T.G."/>
            <person name="Beck B.J."/>
            <person name="De Vos P."/>
            <person name="Vandamme P."/>
            <person name="Eisen J.A."/>
            <person name="Garrity G."/>
            <person name="Hugenholtz P."/>
            <person name="Kyrpides N.C."/>
        </authorList>
    </citation>
    <scope>NUCLEOTIDE SEQUENCE [LARGE SCALE GENOMIC DNA]</scope>
    <source>
        <strain evidence="2 3">CGMCC 1.7271</strain>
    </source>
</reference>
<protein>
    <recommendedName>
        <fullName evidence="4">Carboxypeptidase family protein</fullName>
    </recommendedName>
</protein>
<proteinExistence type="predicted"/>
<evidence type="ECO:0000313" key="3">
    <source>
        <dbReference type="Proteomes" id="UP000316167"/>
    </source>
</evidence>
<dbReference type="Proteomes" id="UP000316167">
    <property type="component" value="Unassembled WGS sequence"/>
</dbReference>
<dbReference type="EMBL" id="VLLE01000002">
    <property type="protein sequence ID" value="TWI85748.1"/>
    <property type="molecule type" value="Genomic_DNA"/>
</dbReference>
<evidence type="ECO:0008006" key="4">
    <source>
        <dbReference type="Google" id="ProtNLM"/>
    </source>
</evidence>
<accession>A0A562SXK7</accession>
<dbReference type="RefSeq" id="WP_144884849.1">
    <property type="nucleotide sequence ID" value="NZ_VLLE01000002.1"/>
</dbReference>
<gene>
    <name evidence="2" type="ORF">IQ13_0916</name>
</gene>
<sequence length="180" mass="20056">MFSKKHVKVLLLFALTCSLVKAQKNIEILQPSTTFEDSVASRMLNGGKAVLKGMVYYEGRTLIGIKSETTVYAPVGSIVALYPLTPYIEDYLRLKKRNKEGKRLAAISRQAASYRIESKVFSDKGEFMIPGLKPGKYYVESLVSFPSGIGGKEVSDVVEIKSDGETVQCKLNHIYRGFIY</sequence>